<name>A0A4Y7L2U2_PAPSO</name>
<reference evidence="1 2" key="1">
    <citation type="journal article" date="2018" name="Science">
        <title>The opium poppy genome and morphinan production.</title>
        <authorList>
            <person name="Guo L."/>
            <person name="Winzer T."/>
            <person name="Yang X."/>
            <person name="Li Y."/>
            <person name="Ning Z."/>
            <person name="He Z."/>
            <person name="Teodor R."/>
            <person name="Lu Y."/>
            <person name="Bowser T.A."/>
            <person name="Graham I.A."/>
            <person name="Ye K."/>
        </authorList>
    </citation>
    <scope>NUCLEOTIDE SEQUENCE [LARGE SCALE GENOMIC DNA]</scope>
    <source>
        <strain evidence="2">cv. HN1</strain>
        <tissue evidence="1">Leaves</tissue>
    </source>
</reference>
<dbReference type="Proteomes" id="UP000316621">
    <property type="component" value="Chromosome 9"/>
</dbReference>
<sequence length="131" mass="15076">MPWRYNAEPSHVIEWKDLKLDGDVTYVDKPLRIAGTREQTLRIKTIMMVKVVWKHHPLEEATSELESDVRNKYLELPEGLNWHPSTDGNPEDRSCDNGGWYRTTLTMALAKGIVEVRGSDSKLGKSLWLEV</sequence>
<protein>
    <submittedName>
        <fullName evidence="1">Uncharacterized protein</fullName>
    </submittedName>
</protein>
<accession>A0A4Y7L2U2</accession>
<keyword evidence="2" id="KW-1185">Reference proteome</keyword>
<dbReference type="AlphaFoldDB" id="A0A4Y7L2U2"/>
<dbReference type="EMBL" id="CM010723">
    <property type="protein sequence ID" value="RZC78940.1"/>
    <property type="molecule type" value="Genomic_DNA"/>
</dbReference>
<evidence type="ECO:0000313" key="1">
    <source>
        <dbReference type="EMBL" id="RZC78940.1"/>
    </source>
</evidence>
<dbReference type="Gramene" id="RZC78940">
    <property type="protein sequence ID" value="RZC78940"/>
    <property type="gene ID" value="C5167_003167"/>
</dbReference>
<gene>
    <name evidence="1" type="ORF">C5167_003167</name>
</gene>
<organism evidence="1 2">
    <name type="scientific">Papaver somniferum</name>
    <name type="common">Opium poppy</name>
    <dbReference type="NCBI Taxonomy" id="3469"/>
    <lineage>
        <taxon>Eukaryota</taxon>
        <taxon>Viridiplantae</taxon>
        <taxon>Streptophyta</taxon>
        <taxon>Embryophyta</taxon>
        <taxon>Tracheophyta</taxon>
        <taxon>Spermatophyta</taxon>
        <taxon>Magnoliopsida</taxon>
        <taxon>Ranunculales</taxon>
        <taxon>Papaveraceae</taxon>
        <taxon>Papaveroideae</taxon>
        <taxon>Papaver</taxon>
    </lineage>
</organism>
<proteinExistence type="predicted"/>
<evidence type="ECO:0000313" key="2">
    <source>
        <dbReference type="Proteomes" id="UP000316621"/>
    </source>
</evidence>